<dbReference type="Pfam" id="PF09479">
    <property type="entry name" value="Flg_new"/>
    <property type="match status" value="1"/>
</dbReference>
<comment type="subcellular location">
    <subcellularLocation>
        <location evidence="1">Cell envelope</location>
    </subcellularLocation>
</comment>
<reference evidence="2 3" key="1">
    <citation type="journal article" date="2023" name="Microbiol. Spectr.">
        <title>Symbiosis of Carpenter Bees with Uncharacterized Lactic Acid Bacteria Showing NAD Auxotrophy.</title>
        <authorList>
            <person name="Kawasaki S."/>
            <person name="Ozawa K."/>
            <person name="Mori T."/>
            <person name="Yamamoto A."/>
            <person name="Ito M."/>
            <person name="Ohkuma M."/>
            <person name="Sakamoto M."/>
            <person name="Matsutani M."/>
        </authorList>
    </citation>
    <scope>NUCLEOTIDE SEQUENCE [LARGE SCALE GENOMIC DNA]</scope>
    <source>
        <strain evidence="2 3">KimH</strain>
    </source>
</reference>
<dbReference type="Gene3D" id="2.60.40.4270">
    <property type="entry name" value="Listeria-Bacteroides repeat domain"/>
    <property type="match status" value="1"/>
</dbReference>
<dbReference type="EMBL" id="AP026800">
    <property type="protein sequence ID" value="BDR54005.1"/>
    <property type="molecule type" value="Genomic_DNA"/>
</dbReference>
<sequence>MTLGPATIKHSPDTYATPWKWNNGGTEYDYSSPAGGSYNSGDGTYQWAHTLPGGGHTYAFNGTVTLPNASPVPFNGYIKQLVKGYAVVMFEPQGGTMHSNDTVSLNAAGPVAEPSPAPTYEGNRLVGWYTQPTGGNRWDFSQNVTGSMTLYARWSPAFTLPKAGAIPLQQ</sequence>
<evidence type="ECO:0000313" key="2">
    <source>
        <dbReference type="EMBL" id="BDR54005.1"/>
    </source>
</evidence>
<dbReference type="InterPro" id="IPR013378">
    <property type="entry name" value="InlB-like_B-rpt"/>
</dbReference>
<organism evidence="2 3">
    <name type="scientific">Bombiscardovia apis</name>
    <dbReference type="NCBI Taxonomy" id="2932182"/>
    <lineage>
        <taxon>Bacteria</taxon>
        <taxon>Bacillati</taxon>
        <taxon>Actinomycetota</taxon>
        <taxon>Actinomycetes</taxon>
        <taxon>Bifidobacteriales</taxon>
        <taxon>Bifidobacteriaceae</taxon>
        <taxon>Bombiscardovia</taxon>
    </lineage>
</organism>
<evidence type="ECO:0000256" key="1">
    <source>
        <dbReference type="ARBA" id="ARBA00004196"/>
    </source>
</evidence>
<dbReference type="InterPro" id="IPR042229">
    <property type="entry name" value="Listeria/Bacterioides_rpt_sf"/>
</dbReference>
<accession>A0ABM8BBN4</accession>
<name>A0ABM8BBN4_9BIFI</name>
<evidence type="ECO:0000313" key="3">
    <source>
        <dbReference type="Proteomes" id="UP001321748"/>
    </source>
</evidence>
<dbReference type="Proteomes" id="UP001321748">
    <property type="component" value="Chromosome"/>
</dbReference>
<gene>
    <name evidence="2" type="ORF">KIMH_01160</name>
</gene>
<protein>
    <submittedName>
        <fullName evidence="2">Uncharacterized protein</fullName>
    </submittedName>
</protein>
<proteinExistence type="predicted"/>
<keyword evidence="3" id="KW-1185">Reference proteome</keyword>